<dbReference type="Ensembl" id="ENSDCDT00010000386.1">
    <property type="protein sequence ID" value="ENSDCDP00010000377.1"/>
    <property type="gene ID" value="ENSDCDG00010000190.1"/>
</dbReference>
<accession>A0AAY3ZUM6</accession>
<proteinExistence type="predicted"/>
<protein>
    <submittedName>
        <fullName evidence="1">Uncharacterized protein</fullName>
    </submittedName>
</protein>
<dbReference type="AlphaFoldDB" id="A0AAY3ZUM6"/>
<reference evidence="1" key="2">
    <citation type="submission" date="2025-08" db="UniProtKB">
        <authorList>
            <consortium name="Ensembl"/>
        </authorList>
    </citation>
    <scope>IDENTIFICATION</scope>
</reference>
<evidence type="ECO:0000313" key="1">
    <source>
        <dbReference type="Ensembl" id="ENSDCDP00010000377.1"/>
    </source>
</evidence>
<dbReference type="Proteomes" id="UP000694580">
    <property type="component" value="Chromosome 3"/>
</dbReference>
<reference evidence="1" key="3">
    <citation type="submission" date="2025-09" db="UniProtKB">
        <authorList>
            <consortium name="Ensembl"/>
        </authorList>
    </citation>
    <scope>IDENTIFICATION</scope>
</reference>
<organism evidence="1 2">
    <name type="scientific">Denticeps clupeoides</name>
    <name type="common">denticle herring</name>
    <dbReference type="NCBI Taxonomy" id="299321"/>
    <lineage>
        <taxon>Eukaryota</taxon>
        <taxon>Metazoa</taxon>
        <taxon>Chordata</taxon>
        <taxon>Craniata</taxon>
        <taxon>Vertebrata</taxon>
        <taxon>Euteleostomi</taxon>
        <taxon>Actinopterygii</taxon>
        <taxon>Neopterygii</taxon>
        <taxon>Teleostei</taxon>
        <taxon>Clupei</taxon>
        <taxon>Clupeiformes</taxon>
        <taxon>Denticipitoidei</taxon>
        <taxon>Denticipitidae</taxon>
        <taxon>Denticeps</taxon>
    </lineage>
</organism>
<gene>
    <name evidence="1" type="primary">SMIM10</name>
</gene>
<sequence>EGVLRAHPKTSRLGSGPRYSRLSLAVPRRHLYYTSMTISLSGAFFFTRRSRHLCALWGVVRNYLAVYSLPSP</sequence>
<reference evidence="1 2" key="1">
    <citation type="submission" date="2020-06" db="EMBL/GenBank/DDBJ databases">
        <authorList>
            <consortium name="Wellcome Sanger Institute Data Sharing"/>
        </authorList>
    </citation>
    <scope>NUCLEOTIDE SEQUENCE [LARGE SCALE GENOMIC DNA]</scope>
</reference>
<name>A0AAY3ZUM6_9TELE</name>
<evidence type="ECO:0000313" key="2">
    <source>
        <dbReference type="Proteomes" id="UP000694580"/>
    </source>
</evidence>
<keyword evidence="2" id="KW-1185">Reference proteome</keyword>